<evidence type="ECO:0000313" key="5">
    <source>
        <dbReference type="Proteomes" id="UP000325113"/>
    </source>
</evidence>
<proteinExistence type="predicted"/>
<protein>
    <submittedName>
        <fullName evidence="3">Uncharacterized protein</fullName>
    </submittedName>
</protein>
<dbReference type="Proteomes" id="UP000325113">
    <property type="component" value="Unassembled WGS sequence"/>
</dbReference>
<evidence type="ECO:0000256" key="1">
    <source>
        <dbReference type="SAM" id="MobiDB-lite"/>
    </source>
</evidence>
<accession>A0A5A8DER7</accession>
<organism evidence="3 5">
    <name type="scientific">Cafeteria roenbergensis</name>
    <name type="common">Marine flagellate</name>
    <dbReference type="NCBI Taxonomy" id="33653"/>
    <lineage>
        <taxon>Eukaryota</taxon>
        <taxon>Sar</taxon>
        <taxon>Stramenopiles</taxon>
        <taxon>Bigyra</taxon>
        <taxon>Opalozoa</taxon>
        <taxon>Bicosoecida</taxon>
        <taxon>Cafeteriaceae</taxon>
        <taxon>Cafeteria</taxon>
    </lineage>
</organism>
<feature type="compositionally biased region" description="Basic and acidic residues" evidence="1">
    <location>
        <begin position="67"/>
        <end position="80"/>
    </location>
</feature>
<name>A0A5A8DER7_CAFRO</name>
<dbReference type="EMBL" id="VLTL01000145">
    <property type="protein sequence ID" value="KAA0158561.1"/>
    <property type="molecule type" value="Genomic_DNA"/>
</dbReference>
<gene>
    <name evidence="2" type="ORF">FNF28_06182</name>
    <name evidence="3" type="ORF">FNF31_02670</name>
</gene>
<feature type="compositionally biased region" description="Acidic residues" evidence="1">
    <location>
        <begin position="42"/>
        <end position="56"/>
    </location>
</feature>
<evidence type="ECO:0000313" key="4">
    <source>
        <dbReference type="Proteomes" id="UP000324907"/>
    </source>
</evidence>
<sequence>MRGGGHAAQDASSPGSAGLASASGWDADEEDADDVSMSPRTDEDDDVSYEADEEDKDSGADTAAEPFRPECVPERADRAQGYEPSDEEDETDDDDDHDDDDADDDGDDDGGDR</sequence>
<feature type="compositionally biased region" description="Low complexity" evidence="1">
    <location>
        <begin position="10"/>
        <end position="25"/>
    </location>
</feature>
<dbReference type="EMBL" id="VLTM01000020">
    <property type="protein sequence ID" value="KAA0163815.1"/>
    <property type="molecule type" value="Genomic_DNA"/>
</dbReference>
<feature type="compositionally biased region" description="Acidic residues" evidence="1">
    <location>
        <begin position="84"/>
        <end position="113"/>
    </location>
</feature>
<reference evidence="4 5" key="1">
    <citation type="submission" date="2019-07" db="EMBL/GenBank/DDBJ databases">
        <title>Genomes of Cafeteria roenbergensis.</title>
        <authorList>
            <person name="Fischer M.G."/>
            <person name="Hackl T."/>
            <person name="Roman M."/>
        </authorList>
    </citation>
    <scope>NUCLEOTIDE SEQUENCE [LARGE SCALE GENOMIC DNA]</scope>
    <source>
        <strain evidence="3 5">Cflag</strain>
        <strain evidence="2 4">RCC970-E3</strain>
    </source>
</reference>
<dbReference type="Proteomes" id="UP000324907">
    <property type="component" value="Unassembled WGS sequence"/>
</dbReference>
<feature type="region of interest" description="Disordered" evidence="1">
    <location>
        <begin position="1"/>
        <end position="113"/>
    </location>
</feature>
<evidence type="ECO:0000313" key="3">
    <source>
        <dbReference type="EMBL" id="KAA0163815.1"/>
    </source>
</evidence>
<comment type="caution">
    <text evidence="3">The sequence shown here is derived from an EMBL/GenBank/DDBJ whole genome shotgun (WGS) entry which is preliminary data.</text>
</comment>
<dbReference type="AlphaFoldDB" id="A0A5A8DER7"/>
<evidence type="ECO:0000313" key="2">
    <source>
        <dbReference type="EMBL" id="KAA0158561.1"/>
    </source>
</evidence>